<protein>
    <submittedName>
        <fullName evidence="1">Uncharacterized protein</fullName>
    </submittedName>
</protein>
<proteinExistence type="predicted"/>
<dbReference type="VEuPathDB" id="FungiDB:I7I51_04078"/>
<organism evidence="1 2">
    <name type="scientific">Ajellomyces capsulatus</name>
    <name type="common">Darling's disease fungus</name>
    <name type="synonym">Histoplasma capsulatum</name>
    <dbReference type="NCBI Taxonomy" id="5037"/>
    <lineage>
        <taxon>Eukaryota</taxon>
        <taxon>Fungi</taxon>
        <taxon>Dikarya</taxon>
        <taxon>Ascomycota</taxon>
        <taxon>Pezizomycotina</taxon>
        <taxon>Eurotiomycetes</taxon>
        <taxon>Eurotiomycetidae</taxon>
        <taxon>Onygenales</taxon>
        <taxon>Ajellomycetaceae</taxon>
        <taxon>Histoplasma</taxon>
    </lineage>
</organism>
<dbReference type="Proteomes" id="UP000663671">
    <property type="component" value="Chromosome 5"/>
</dbReference>
<dbReference type="OrthoDB" id="4175694at2759"/>
<evidence type="ECO:0000313" key="1">
    <source>
        <dbReference type="EMBL" id="QSS61901.1"/>
    </source>
</evidence>
<reference evidence="1" key="1">
    <citation type="submission" date="2021-01" db="EMBL/GenBank/DDBJ databases">
        <title>Chromosome-level genome assembly of a human fungal pathogen reveals clustering of transcriptionally co-regulated genes.</title>
        <authorList>
            <person name="Voorhies M."/>
            <person name="Cohen S."/>
            <person name="Shea T.P."/>
            <person name="Petrus S."/>
            <person name="Munoz J.F."/>
            <person name="Poplawski S."/>
            <person name="Goldman W.E."/>
            <person name="Michael T."/>
            <person name="Cuomo C.A."/>
            <person name="Sil A."/>
            <person name="Beyhan S."/>
        </authorList>
    </citation>
    <scope>NUCLEOTIDE SEQUENCE</scope>
    <source>
        <strain evidence="1">WU24</strain>
    </source>
</reference>
<name>A0A8A1M7F6_AJECA</name>
<accession>A0A8A1M7F6</accession>
<gene>
    <name evidence="1" type="ORF">I7I51_04078</name>
</gene>
<evidence type="ECO:0000313" key="2">
    <source>
        <dbReference type="Proteomes" id="UP000663671"/>
    </source>
</evidence>
<dbReference type="EMBL" id="CP069111">
    <property type="protein sequence ID" value="QSS61901.1"/>
    <property type="molecule type" value="Genomic_DNA"/>
</dbReference>
<sequence length="309" mass="34792">MDGYNPPLPARYWHQEEVAASDLIAAAVGYPLVPCEFQFAIVDEQLDAARSALASIGYQEVSQTHRRCFAECATKETFSFQTTLDLFEKVMVPSVRKKVCYQRQQIRAGVVTPRAARALIPRFDLRLATCLLAAQDGFSNVGGELRFGDIGTLTVVILTTAVETVTLENLGNDLLWRRAESKLSRWYRSWRHTGPVVEYEVKPPPRSSLCFGMPSTAGLQHAPHMGSSHGIPRCFRHEDAKLCCMCEHNKSPEHLVFCCHSQIHFSHWLKRPAVRPCNRATAIAYLGSLILLDFMELLELTQFYTQFGT</sequence>
<dbReference type="AlphaFoldDB" id="A0A8A1M7F6"/>